<dbReference type="KEGG" id="tva:4774033"/>
<evidence type="ECO:0000313" key="3">
    <source>
        <dbReference type="Proteomes" id="UP000001542"/>
    </source>
</evidence>
<dbReference type="SMR" id="A2DU29"/>
<reference evidence="2" key="1">
    <citation type="submission" date="2006-10" db="EMBL/GenBank/DDBJ databases">
        <authorList>
            <person name="Amadeo P."/>
            <person name="Zhao Q."/>
            <person name="Wortman J."/>
            <person name="Fraser-Liggett C."/>
            <person name="Carlton J."/>
        </authorList>
    </citation>
    <scope>NUCLEOTIDE SEQUENCE</scope>
    <source>
        <strain evidence="2">G3</strain>
    </source>
</reference>
<name>A2DU29_TRIV3</name>
<organism evidence="2 3">
    <name type="scientific">Trichomonas vaginalis (strain ATCC PRA-98 / G3)</name>
    <dbReference type="NCBI Taxonomy" id="412133"/>
    <lineage>
        <taxon>Eukaryota</taxon>
        <taxon>Metamonada</taxon>
        <taxon>Parabasalia</taxon>
        <taxon>Trichomonadida</taxon>
        <taxon>Trichomonadidae</taxon>
        <taxon>Trichomonas</taxon>
    </lineage>
</organism>
<feature type="coiled-coil region" evidence="1">
    <location>
        <begin position="196"/>
        <end position="333"/>
    </location>
</feature>
<feature type="coiled-coil region" evidence="1">
    <location>
        <begin position="5"/>
        <end position="123"/>
    </location>
</feature>
<dbReference type="VEuPathDB" id="TrichDB:TVAGG3_0439000"/>
<sequence>MNRDIAEVKTQIEQAEERIEIFKAECIKKESILNNEIANLKIKVNDTKELLKQQMKELQDENKEELKSYDERYKNEIAEMKTKIELASNGSNVYKTHRQGLQRARKEAELANLKHRLEVLKMDQTERVLNKTTKVNTNNTDSVNKMHALLMKIDEMDAQITEVQSSTKNIRMQNVMKQREMETKYKLVQEQNQAKLESVKNQYAEKQKGNQDYLEKVRHHADQKIQRYQSELQHAQEQLDKLNQLRGTLQTKYLEEETTMKAEINDAIDAVKTHSERIQQQAEDLNNQERKLTEILKENVILNQSIKASNMSLTQIKKDNRQLKQESIRMETQIYSDRMDTVKGSSFF</sequence>
<gene>
    <name evidence="2" type="ORF">TVAG_277880</name>
</gene>
<protein>
    <submittedName>
        <fullName evidence="2">Uncharacterized protein</fullName>
    </submittedName>
</protein>
<reference evidence="2" key="2">
    <citation type="journal article" date="2007" name="Science">
        <title>Draft genome sequence of the sexually transmitted pathogen Trichomonas vaginalis.</title>
        <authorList>
            <person name="Carlton J.M."/>
            <person name="Hirt R.P."/>
            <person name="Silva J.C."/>
            <person name="Delcher A.L."/>
            <person name="Schatz M."/>
            <person name="Zhao Q."/>
            <person name="Wortman J.R."/>
            <person name="Bidwell S.L."/>
            <person name="Alsmark U.C.M."/>
            <person name="Besteiro S."/>
            <person name="Sicheritz-Ponten T."/>
            <person name="Noel C.J."/>
            <person name="Dacks J.B."/>
            <person name="Foster P.G."/>
            <person name="Simillion C."/>
            <person name="Van de Peer Y."/>
            <person name="Miranda-Saavedra D."/>
            <person name="Barton G.J."/>
            <person name="Westrop G.D."/>
            <person name="Mueller S."/>
            <person name="Dessi D."/>
            <person name="Fiori P.L."/>
            <person name="Ren Q."/>
            <person name="Paulsen I."/>
            <person name="Zhang H."/>
            <person name="Bastida-Corcuera F.D."/>
            <person name="Simoes-Barbosa A."/>
            <person name="Brown M.T."/>
            <person name="Hayes R.D."/>
            <person name="Mukherjee M."/>
            <person name="Okumura C.Y."/>
            <person name="Schneider R."/>
            <person name="Smith A.J."/>
            <person name="Vanacova S."/>
            <person name="Villalvazo M."/>
            <person name="Haas B.J."/>
            <person name="Pertea M."/>
            <person name="Feldblyum T.V."/>
            <person name="Utterback T.R."/>
            <person name="Shu C.L."/>
            <person name="Osoegawa K."/>
            <person name="de Jong P.J."/>
            <person name="Hrdy I."/>
            <person name="Horvathova L."/>
            <person name="Zubacova Z."/>
            <person name="Dolezal P."/>
            <person name="Malik S.B."/>
            <person name="Logsdon J.M. Jr."/>
            <person name="Henze K."/>
            <person name="Gupta A."/>
            <person name="Wang C.C."/>
            <person name="Dunne R.L."/>
            <person name="Upcroft J.A."/>
            <person name="Upcroft P."/>
            <person name="White O."/>
            <person name="Salzberg S.L."/>
            <person name="Tang P."/>
            <person name="Chiu C.-H."/>
            <person name="Lee Y.-S."/>
            <person name="Embley T.M."/>
            <person name="Coombs G.H."/>
            <person name="Mottram J.C."/>
            <person name="Tachezy J."/>
            <person name="Fraser-Liggett C.M."/>
            <person name="Johnson P.J."/>
        </authorList>
    </citation>
    <scope>NUCLEOTIDE SEQUENCE [LARGE SCALE GENOMIC DNA]</scope>
    <source>
        <strain evidence="2">G3</strain>
    </source>
</reference>
<evidence type="ECO:0000256" key="1">
    <source>
        <dbReference type="SAM" id="Coils"/>
    </source>
</evidence>
<dbReference type="Proteomes" id="UP000001542">
    <property type="component" value="Unassembled WGS sequence"/>
</dbReference>
<proteinExistence type="predicted"/>
<dbReference type="InParanoid" id="A2DU29"/>
<dbReference type="RefSeq" id="XP_001328245.1">
    <property type="nucleotide sequence ID" value="XM_001328210.1"/>
</dbReference>
<dbReference type="AlphaFoldDB" id="A2DU29"/>
<keyword evidence="3" id="KW-1185">Reference proteome</keyword>
<keyword evidence="1" id="KW-0175">Coiled coil</keyword>
<evidence type="ECO:0000313" key="2">
    <source>
        <dbReference type="EMBL" id="EAY16022.1"/>
    </source>
</evidence>
<dbReference type="EMBL" id="DS113247">
    <property type="protein sequence ID" value="EAY16022.1"/>
    <property type="molecule type" value="Genomic_DNA"/>
</dbReference>
<dbReference type="VEuPathDB" id="TrichDB:TVAG_277880"/>
<accession>A2DU29</accession>